<dbReference type="InterPro" id="IPR010879">
    <property type="entry name" value="DUF1508"/>
</dbReference>
<dbReference type="RefSeq" id="WP_284486995.1">
    <property type="nucleotide sequence ID" value="NZ_JASNJE010000029.1"/>
</dbReference>
<keyword evidence="3" id="KW-1185">Reference proteome</keyword>
<evidence type="ECO:0000259" key="1">
    <source>
        <dbReference type="Pfam" id="PF07411"/>
    </source>
</evidence>
<gene>
    <name evidence="2" type="ORF">QO034_18415</name>
</gene>
<dbReference type="EMBL" id="JASNJE010000029">
    <property type="protein sequence ID" value="MDK3075067.1"/>
    <property type="molecule type" value="Genomic_DNA"/>
</dbReference>
<accession>A0ABT7FIV3</accession>
<reference evidence="2 3" key="1">
    <citation type="submission" date="2023-05" db="EMBL/GenBank/DDBJ databases">
        <title>Sedimentitalea sp. nov. JM2-8.</title>
        <authorList>
            <person name="Huang J."/>
        </authorList>
    </citation>
    <scope>NUCLEOTIDE SEQUENCE [LARGE SCALE GENOMIC DNA]</scope>
    <source>
        <strain evidence="2 3">JM2-8</strain>
    </source>
</reference>
<dbReference type="InterPro" id="IPR036913">
    <property type="entry name" value="YegP-like_sf"/>
</dbReference>
<dbReference type="Proteomes" id="UP001227126">
    <property type="component" value="Unassembled WGS sequence"/>
</dbReference>
<evidence type="ECO:0000313" key="3">
    <source>
        <dbReference type="Proteomes" id="UP001227126"/>
    </source>
</evidence>
<organism evidence="2 3">
    <name type="scientific">Sedimentitalea xiamensis</name>
    <dbReference type="NCBI Taxonomy" id="3050037"/>
    <lineage>
        <taxon>Bacteria</taxon>
        <taxon>Pseudomonadati</taxon>
        <taxon>Pseudomonadota</taxon>
        <taxon>Alphaproteobacteria</taxon>
        <taxon>Rhodobacterales</taxon>
        <taxon>Paracoccaceae</taxon>
        <taxon>Sedimentitalea</taxon>
    </lineage>
</organism>
<protein>
    <submittedName>
        <fullName evidence="2">DUF1508 domain-containing protein</fullName>
    </submittedName>
</protein>
<proteinExistence type="predicted"/>
<feature type="domain" description="DUF1508" evidence="1">
    <location>
        <begin position="12"/>
        <end position="55"/>
    </location>
</feature>
<dbReference type="SUPFAM" id="SSF160113">
    <property type="entry name" value="YegP-like"/>
    <property type="match status" value="1"/>
</dbReference>
<evidence type="ECO:0000313" key="2">
    <source>
        <dbReference type="EMBL" id="MDK3075067.1"/>
    </source>
</evidence>
<dbReference type="Gene3D" id="3.30.160.160">
    <property type="entry name" value="YegP-like"/>
    <property type="match status" value="1"/>
</dbReference>
<sequence length="56" mass="6545">MYFKLYKDVSLQWRWTLKAANHQTIADSAESYWNKSDAIHGINLVRASSQAPIYEQ</sequence>
<name>A0ABT7FIV3_9RHOB</name>
<comment type="caution">
    <text evidence="2">The sequence shown here is derived from an EMBL/GenBank/DDBJ whole genome shotgun (WGS) entry which is preliminary data.</text>
</comment>
<dbReference type="Pfam" id="PF07411">
    <property type="entry name" value="DUF1508"/>
    <property type="match status" value="1"/>
</dbReference>